<evidence type="ECO:0000313" key="14">
    <source>
        <dbReference type="EMBL" id="TVZ04442.1"/>
    </source>
</evidence>
<feature type="domain" description="Carbohydrate kinase FGGY C-terminal" evidence="13">
    <location>
        <begin position="247"/>
        <end position="430"/>
    </location>
</feature>
<dbReference type="OrthoDB" id="9805576at2"/>
<organism evidence="14 15">
    <name type="scientific">Trebonia kvetii</name>
    <dbReference type="NCBI Taxonomy" id="2480626"/>
    <lineage>
        <taxon>Bacteria</taxon>
        <taxon>Bacillati</taxon>
        <taxon>Actinomycetota</taxon>
        <taxon>Actinomycetes</taxon>
        <taxon>Streptosporangiales</taxon>
        <taxon>Treboniaceae</taxon>
        <taxon>Trebonia</taxon>
    </lineage>
</organism>
<dbReference type="GO" id="GO:0005998">
    <property type="term" value="P:xylulose catabolic process"/>
    <property type="evidence" value="ECO:0007669"/>
    <property type="project" value="UniProtKB-UniRule"/>
</dbReference>
<dbReference type="NCBIfam" id="TIGR01312">
    <property type="entry name" value="XylB"/>
    <property type="match status" value="1"/>
</dbReference>
<evidence type="ECO:0000256" key="5">
    <source>
        <dbReference type="ARBA" id="ARBA00022777"/>
    </source>
</evidence>
<evidence type="ECO:0000256" key="7">
    <source>
        <dbReference type="ARBA" id="ARBA00023277"/>
    </source>
</evidence>
<feature type="binding site" evidence="8">
    <location>
        <begin position="69"/>
        <end position="70"/>
    </location>
    <ligand>
        <name>substrate</name>
    </ligand>
</feature>
<dbReference type="PIRSF" id="PIRSF000538">
    <property type="entry name" value="GlpK"/>
    <property type="match status" value="1"/>
</dbReference>
<dbReference type="EMBL" id="RPFW01000003">
    <property type="protein sequence ID" value="TVZ04442.1"/>
    <property type="molecule type" value="Genomic_DNA"/>
</dbReference>
<evidence type="ECO:0000256" key="2">
    <source>
        <dbReference type="ARBA" id="ARBA00022629"/>
    </source>
</evidence>
<gene>
    <name evidence="8 10 14" type="primary">xylB</name>
    <name evidence="14" type="ORF">EAS64_18940</name>
</gene>
<dbReference type="InterPro" id="IPR018484">
    <property type="entry name" value="FGGY_N"/>
</dbReference>
<keyword evidence="7 8" id="KW-0119">Carbohydrate metabolism</keyword>
<evidence type="ECO:0000256" key="10">
    <source>
        <dbReference type="RuleBase" id="RU364073"/>
    </source>
</evidence>
<dbReference type="InterPro" id="IPR050406">
    <property type="entry name" value="FGGY_Carb_Kinase"/>
</dbReference>
<dbReference type="InterPro" id="IPR006000">
    <property type="entry name" value="Xylulokinase"/>
</dbReference>
<dbReference type="InterPro" id="IPR018485">
    <property type="entry name" value="FGGY_C"/>
</dbReference>
<evidence type="ECO:0000256" key="11">
    <source>
        <dbReference type="SAM" id="MobiDB-lite"/>
    </source>
</evidence>
<dbReference type="Gene3D" id="3.30.420.40">
    <property type="match status" value="2"/>
</dbReference>
<dbReference type="RefSeq" id="WP_145854406.1">
    <property type="nucleotide sequence ID" value="NZ_RPFW01000003.1"/>
</dbReference>
<dbReference type="SUPFAM" id="SSF53067">
    <property type="entry name" value="Actin-like ATPase domain"/>
    <property type="match status" value="2"/>
</dbReference>
<sequence>MKLVAGIDSSTQSVKVVLVRAEDGTVVAQASAPHPDGTECHPDRWWEALSAAGRDLLERADAVGVAAQQHGMVTLDDAGAVVRPAMLWNDVKSAPQAAALVTEFGGAQEWAARTGSVPTMSFTVTKLRWLAENEPEHAVRVHRVLLPHDWLTWRLAGGGPRSAGGDPSAEPATDRGDASGTGYFSPASGDWLPDYATRALGHRIELPRVAAPAEVVGHTPWGAALSAGTGDNMGAALGMGLLEGDVAVSIGTSGTAYAVTERPSADPTGLIAGFADATGRFLPLAATLNAARVLDVTARMLGVDPAGLSDLALKAEPGAGGIVLLPYLDGERTPNRPAANGVLRGLTTANATPENLARAAVEAVLCSLADAIDYLRQCGISPRRVLLTGGAAKSEAVRRIAPAIFGLPVAVPAAAEYVALGAARQAAWALSGLGSPPDWAAAPAEAYEAAATPQVREVYGALRDDAAAWQVPT</sequence>
<dbReference type="InterPro" id="IPR018483">
    <property type="entry name" value="Carb_kinase_FGGY_CS"/>
</dbReference>
<dbReference type="AlphaFoldDB" id="A0A6P2BZ93"/>
<dbReference type="Pfam" id="PF02782">
    <property type="entry name" value="FGGY_C"/>
    <property type="match status" value="1"/>
</dbReference>
<evidence type="ECO:0000256" key="6">
    <source>
        <dbReference type="ARBA" id="ARBA00022840"/>
    </source>
</evidence>
<keyword evidence="5 8" id="KW-0418">Kinase</keyword>
<evidence type="ECO:0000256" key="8">
    <source>
        <dbReference type="HAMAP-Rule" id="MF_02220"/>
    </source>
</evidence>
<keyword evidence="2 8" id="KW-0859">Xylose metabolism</keyword>
<dbReference type="CDD" id="cd07809">
    <property type="entry name" value="ASKHA_NBD_FGGY_BaXK-like"/>
    <property type="match status" value="1"/>
</dbReference>
<comment type="similarity">
    <text evidence="1 8 9">Belongs to the FGGY kinase family.</text>
</comment>
<evidence type="ECO:0000256" key="1">
    <source>
        <dbReference type="ARBA" id="ARBA00009156"/>
    </source>
</evidence>
<name>A0A6P2BZ93_9ACTN</name>
<keyword evidence="4 8" id="KW-0547">Nucleotide-binding</keyword>
<feature type="domain" description="Carbohydrate kinase FGGY N-terminal" evidence="12">
    <location>
        <begin position="4"/>
        <end position="228"/>
    </location>
</feature>
<feature type="active site" description="Proton acceptor" evidence="8">
    <location>
        <position position="231"/>
    </location>
</feature>
<dbReference type="HAMAP" id="MF_02220">
    <property type="entry name" value="XylB"/>
    <property type="match status" value="1"/>
</dbReference>
<evidence type="ECO:0000259" key="13">
    <source>
        <dbReference type="Pfam" id="PF02782"/>
    </source>
</evidence>
<reference evidence="14 15" key="1">
    <citation type="submission" date="2018-11" db="EMBL/GenBank/DDBJ databases">
        <title>Trebonia kvetii gen.nov., sp.nov., a novel acidophilic actinobacterium, and proposal of the new actinobacterial family Treboniaceae fam. nov.</title>
        <authorList>
            <person name="Rapoport D."/>
            <person name="Sagova-Mareckova M."/>
            <person name="Sedlacek I."/>
            <person name="Provaznik J."/>
            <person name="Kralova S."/>
            <person name="Pavlinic D."/>
            <person name="Benes V."/>
            <person name="Kopecky J."/>
        </authorList>
    </citation>
    <scope>NUCLEOTIDE SEQUENCE [LARGE SCALE GENOMIC DNA]</scope>
    <source>
        <strain evidence="14 15">15Tr583</strain>
    </source>
</reference>
<evidence type="ECO:0000259" key="12">
    <source>
        <dbReference type="Pfam" id="PF00370"/>
    </source>
</evidence>
<proteinExistence type="inferred from homology"/>
<evidence type="ECO:0000256" key="3">
    <source>
        <dbReference type="ARBA" id="ARBA00022679"/>
    </source>
</evidence>
<accession>A0A6P2BZ93</accession>
<dbReference type="InterPro" id="IPR000577">
    <property type="entry name" value="Carb_kinase_FGGY"/>
</dbReference>
<dbReference type="PANTHER" id="PTHR43095">
    <property type="entry name" value="SUGAR KINASE"/>
    <property type="match status" value="1"/>
</dbReference>
<dbReference type="PROSITE" id="PS00445">
    <property type="entry name" value="FGGY_KINASES_2"/>
    <property type="match status" value="1"/>
</dbReference>
<evidence type="ECO:0000256" key="9">
    <source>
        <dbReference type="RuleBase" id="RU003733"/>
    </source>
</evidence>
<dbReference type="PROSITE" id="PS00933">
    <property type="entry name" value="FGGY_KINASES_1"/>
    <property type="match status" value="1"/>
</dbReference>
<dbReference type="Pfam" id="PF00370">
    <property type="entry name" value="FGGY_N"/>
    <property type="match status" value="1"/>
</dbReference>
<dbReference type="GO" id="GO:0005524">
    <property type="term" value="F:ATP binding"/>
    <property type="evidence" value="ECO:0007669"/>
    <property type="project" value="UniProtKB-UniRule"/>
</dbReference>
<feature type="site" description="Important for activity" evidence="8">
    <location>
        <position position="8"/>
    </location>
</feature>
<keyword evidence="6 8" id="KW-0067">ATP-binding</keyword>
<dbReference type="PANTHER" id="PTHR43095:SF5">
    <property type="entry name" value="XYLULOSE KINASE"/>
    <property type="match status" value="1"/>
</dbReference>
<comment type="function">
    <text evidence="8">Catalyzes the phosphorylation of D-xylulose to D-xylulose 5-phosphate.</text>
</comment>
<protein>
    <recommendedName>
        <fullName evidence="8 10">Xylulose kinase</fullName>
        <shortName evidence="8 10">Xylulokinase</shortName>
        <ecNumber evidence="8 10">2.7.1.17</ecNumber>
    </recommendedName>
</protein>
<comment type="caution">
    <text evidence="14">The sequence shown here is derived from an EMBL/GenBank/DDBJ whole genome shotgun (WGS) entry which is preliminary data.</text>
</comment>
<feature type="region of interest" description="Disordered" evidence="11">
    <location>
        <begin position="159"/>
        <end position="185"/>
    </location>
</feature>
<dbReference type="GO" id="GO:0042732">
    <property type="term" value="P:D-xylose metabolic process"/>
    <property type="evidence" value="ECO:0007669"/>
    <property type="project" value="UniProtKB-KW"/>
</dbReference>
<dbReference type="InterPro" id="IPR043129">
    <property type="entry name" value="ATPase_NBD"/>
</dbReference>
<evidence type="ECO:0000256" key="4">
    <source>
        <dbReference type="ARBA" id="ARBA00022741"/>
    </source>
</evidence>
<evidence type="ECO:0000313" key="15">
    <source>
        <dbReference type="Proteomes" id="UP000460272"/>
    </source>
</evidence>
<keyword evidence="3 8" id="KW-0808">Transferase</keyword>
<comment type="catalytic activity">
    <reaction evidence="8 10">
        <text>D-xylulose + ATP = D-xylulose 5-phosphate + ADP + H(+)</text>
        <dbReference type="Rhea" id="RHEA:10964"/>
        <dbReference type="ChEBI" id="CHEBI:15378"/>
        <dbReference type="ChEBI" id="CHEBI:17140"/>
        <dbReference type="ChEBI" id="CHEBI:30616"/>
        <dbReference type="ChEBI" id="CHEBI:57737"/>
        <dbReference type="ChEBI" id="CHEBI:456216"/>
        <dbReference type="EC" id="2.7.1.17"/>
    </reaction>
</comment>
<keyword evidence="15" id="KW-1185">Reference proteome</keyword>
<dbReference type="Proteomes" id="UP000460272">
    <property type="component" value="Unassembled WGS sequence"/>
</dbReference>
<dbReference type="GO" id="GO:0004856">
    <property type="term" value="F:D-xylulokinase activity"/>
    <property type="evidence" value="ECO:0007669"/>
    <property type="project" value="UniProtKB-UniRule"/>
</dbReference>
<dbReference type="EC" id="2.7.1.17" evidence="8 10"/>